<evidence type="ECO:0000256" key="2">
    <source>
        <dbReference type="SAM" id="SignalP"/>
    </source>
</evidence>
<evidence type="ECO:0000256" key="1">
    <source>
        <dbReference type="SAM" id="MobiDB-lite"/>
    </source>
</evidence>
<reference evidence="3" key="1">
    <citation type="submission" date="2022-11" db="EMBL/GenBank/DDBJ databases">
        <title>Chromosomal genome sequence assembly and mating type (MAT) locus characterization of the leprose asexual lichenized fungus Lepraria neglecta (Nyl.) Erichsen.</title>
        <authorList>
            <person name="Allen J.L."/>
            <person name="Pfeffer B."/>
        </authorList>
    </citation>
    <scope>NUCLEOTIDE SEQUENCE</scope>
    <source>
        <strain evidence="3">Allen 5258</strain>
    </source>
</reference>
<name>A0AAE0DHG4_9LECA</name>
<proteinExistence type="predicted"/>
<keyword evidence="2" id="KW-0732">Signal</keyword>
<dbReference type="Proteomes" id="UP001276659">
    <property type="component" value="Unassembled WGS sequence"/>
</dbReference>
<keyword evidence="4" id="KW-1185">Reference proteome</keyword>
<feature type="region of interest" description="Disordered" evidence="1">
    <location>
        <begin position="123"/>
        <end position="174"/>
    </location>
</feature>
<sequence length="174" mass="16466">MPSAFPPTPLLLAIIPEAAEAGVVAGDAGATAGEAGTAAAEGGAAVGEAATPTVADAMSADGGLLSNSIQDSSILEVLNARVGSDVTTDTTAASEASSILQTMKNAGAAVTPDEIASIPTGPGFTAAGDEGSTGSLAGDVPESAVPSRRSISSRRGAASANGLGAGITDGTNTK</sequence>
<comment type="caution">
    <text evidence="3">The sequence shown here is derived from an EMBL/GenBank/DDBJ whole genome shotgun (WGS) entry which is preliminary data.</text>
</comment>
<feature type="signal peptide" evidence="2">
    <location>
        <begin position="1"/>
        <end position="21"/>
    </location>
</feature>
<dbReference type="EMBL" id="JASNWA010000011">
    <property type="protein sequence ID" value="KAK3167038.1"/>
    <property type="molecule type" value="Genomic_DNA"/>
</dbReference>
<feature type="chain" id="PRO_5042037258" evidence="2">
    <location>
        <begin position="22"/>
        <end position="174"/>
    </location>
</feature>
<evidence type="ECO:0000313" key="4">
    <source>
        <dbReference type="Proteomes" id="UP001276659"/>
    </source>
</evidence>
<feature type="compositionally biased region" description="Low complexity" evidence="1">
    <location>
        <begin position="147"/>
        <end position="162"/>
    </location>
</feature>
<gene>
    <name evidence="3" type="ORF">OEA41_010163</name>
</gene>
<accession>A0AAE0DHG4</accession>
<dbReference type="AlphaFoldDB" id="A0AAE0DHG4"/>
<organism evidence="3 4">
    <name type="scientific">Lepraria neglecta</name>
    <dbReference type="NCBI Taxonomy" id="209136"/>
    <lineage>
        <taxon>Eukaryota</taxon>
        <taxon>Fungi</taxon>
        <taxon>Dikarya</taxon>
        <taxon>Ascomycota</taxon>
        <taxon>Pezizomycotina</taxon>
        <taxon>Lecanoromycetes</taxon>
        <taxon>OSLEUM clade</taxon>
        <taxon>Lecanoromycetidae</taxon>
        <taxon>Lecanorales</taxon>
        <taxon>Lecanorineae</taxon>
        <taxon>Stereocaulaceae</taxon>
        <taxon>Lepraria</taxon>
    </lineage>
</organism>
<evidence type="ECO:0000313" key="3">
    <source>
        <dbReference type="EMBL" id="KAK3167038.1"/>
    </source>
</evidence>
<protein>
    <submittedName>
        <fullName evidence="3">Uncharacterized protein</fullName>
    </submittedName>
</protein>